<organism evidence="1 2">
    <name type="scientific">Setaria viridis</name>
    <name type="common">Green bristlegrass</name>
    <name type="synonym">Setaria italica subsp. viridis</name>
    <dbReference type="NCBI Taxonomy" id="4556"/>
    <lineage>
        <taxon>Eukaryota</taxon>
        <taxon>Viridiplantae</taxon>
        <taxon>Streptophyta</taxon>
        <taxon>Embryophyta</taxon>
        <taxon>Tracheophyta</taxon>
        <taxon>Spermatophyta</taxon>
        <taxon>Magnoliopsida</taxon>
        <taxon>Liliopsida</taxon>
        <taxon>Poales</taxon>
        <taxon>Poaceae</taxon>
        <taxon>PACMAD clade</taxon>
        <taxon>Panicoideae</taxon>
        <taxon>Panicodae</taxon>
        <taxon>Paniceae</taxon>
        <taxon>Cenchrinae</taxon>
        <taxon>Setaria</taxon>
    </lineage>
</organism>
<dbReference type="Gramene" id="TKW08879">
    <property type="protein sequence ID" value="TKW08879"/>
    <property type="gene ID" value="SEVIR_6G054166v2"/>
</dbReference>
<evidence type="ECO:0000313" key="1">
    <source>
        <dbReference type="EMBL" id="TKW08879.1"/>
    </source>
</evidence>
<gene>
    <name evidence="1" type="ORF">SEVIR_6G054166v2</name>
</gene>
<accession>A0A4U6U669</accession>
<protein>
    <submittedName>
        <fullName evidence="1">Uncharacterized protein</fullName>
    </submittedName>
</protein>
<dbReference type="AlphaFoldDB" id="A0A4U6U669"/>
<proteinExistence type="predicted"/>
<dbReference type="Proteomes" id="UP000298652">
    <property type="component" value="Chromosome 6"/>
</dbReference>
<reference evidence="1" key="1">
    <citation type="submission" date="2019-03" db="EMBL/GenBank/DDBJ databases">
        <title>WGS assembly of Setaria viridis.</title>
        <authorList>
            <person name="Huang P."/>
            <person name="Jenkins J."/>
            <person name="Grimwood J."/>
            <person name="Barry K."/>
            <person name="Healey A."/>
            <person name="Mamidi S."/>
            <person name="Sreedasyam A."/>
            <person name="Shu S."/>
            <person name="Feldman M."/>
            <person name="Wu J."/>
            <person name="Yu Y."/>
            <person name="Chen C."/>
            <person name="Johnson J."/>
            <person name="Rokhsar D."/>
            <person name="Baxter I."/>
            <person name="Schmutz J."/>
            <person name="Brutnell T."/>
            <person name="Kellogg E."/>
        </authorList>
    </citation>
    <scope>NUCLEOTIDE SEQUENCE [LARGE SCALE GENOMIC DNA]</scope>
</reference>
<evidence type="ECO:0000313" key="2">
    <source>
        <dbReference type="Proteomes" id="UP000298652"/>
    </source>
</evidence>
<dbReference type="EMBL" id="CM016557">
    <property type="protein sequence ID" value="TKW08879.1"/>
    <property type="molecule type" value="Genomic_DNA"/>
</dbReference>
<sequence>MSARPFFFLFPFPFQLFLIGSPSMCNHSCSSCQEKS</sequence>
<keyword evidence="2" id="KW-1185">Reference proteome</keyword>
<name>A0A4U6U669_SETVI</name>